<reference evidence="2" key="1">
    <citation type="journal article" date="2017" name="Nat. Ecol. Evol.">
        <title>Genome expansion and lineage-specific genetic innovations in the forest pathogenic fungi Armillaria.</title>
        <authorList>
            <person name="Sipos G."/>
            <person name="Prasanna A.N."/>
            <person name="Walter M.C."/>
            <person name="O'Connor E."/>
            <person name="Balint B."/>
            <person name="Krizsan K."/>
            <person name="Kiss B."/>
            <person name="Hess J."/>
            <person name="Varga T."/>
            <person name="Slot J."/>
            <person name="Riley R."/>
            <person name="Boka B."/>
            <person name="Rigling D."/>
            <person name="Barry K."/>
            <person name="Lee J."/>
            <person name="Mihaltcheva S."/>
            <person name="LaButti K."/>
            <person name="Lipzen A."/>
            <person name="Waldron R."/>
            <person name="Moloney N.M."/>
            <person name="Sperisen C."/>
            <person name="Kredics L."/>
            <person name="Vagvoelgyi C."/>
            <person name="Patrignani A."/>
            <person name="Fitzpatrick D."/>
            <person name="Nagy I."/>
            <person name="Doyle S."/>
            <person name="Anderson J.B."/>
            <person name="Grigoriev I.V."/>
            <person name="Gueldener U."/>
            <person name="Muensterkoetter M."/>
            <person name="Nagy L.G."/>
        </authorList>
    </citation>
    <scope>NUCLEOTIDE SEQUENCE [LARGE SCALE GENOMIC DNA]</scope>
    <source>
        <strain evidence="2">28-4</strain>
    </source>
</reference>
<keyword evidence="2" id="KW-1185">Reference proteome</keyword>
<dbReference type="AlphaFoldDB" id="A0A2H3BR84"/>
<proteinExistence type="predicted"/>
<accession>A0A2H3BR84</accession>
<name>A0A2H3BR84_9AGAR</name>
<sequence length="133" mass="14521">MSPAAWAHRRRATVLGRCVRCGSRYEAVDSCEKSYMLLTERILGEYAGESTVTRPSIHPDRTCKDICVDECGREVCVPTTIHVRSRAASLKALAEPSTVEPGNGLVGSGYGSFGWAYKDIGRRRGDTKVTALL</sequence>
<protein>
    <submittedName>
        <fullName evidence="1">Uncharacterized protein</fullName>
    </submittedName>
</protein>
<evidence type="ECO:0000313" key="2">
    <source>
        <dbReference type="Proteomes" id="UP000218334"/>
    </source>
</evidence>
<dbReference type="Proteomes" id="UP000218334">
    <property type="component" value="Unassembled WGS sequence"/>
</dbReference>
<dbReference type="EMBL" id="KZ293429">
    <property type="protein sequence ID" value="PBK69482.1"/>
    <property type="molecule type" value="Genomic_DNA"/>
</dbReference>
<gene>
    <name evidence="1" type="ORF">ARMSODRAFT_1018883</name>
</gene>
<evidence type="ECO:0000313" key="1">
    <source>
        <dbReference type="EMBL" id="PBK69482.1"/>
    </source>
</evidence>
<organism evidence="1 2">
    <name type="scientific">Armillaria solidipes</name>
    <dbReference type="NCBI Taxonomy" id="1076256"/>
    <lineage>
        <taxon>Eukaryota</taxon>
        <taxon>Fungi</taxon>
        <taxon>Dikarya</taxon>
        <taxon>Basidiomycota</taxon>
        <taxon>Agaricomycotina</taxon>
        <taxon>Agaricomycetes</taxon>
        <taxon>Agaricomycetidae</taxon>
        <taxon>Agaricales</taxon>
        <taxon>Marasmiineae</taxon>
        <taxon>Physalacriaceae</taxon>
        <taxon>Armillaria</taxon>
    </lineage>
</organism>